<name>A0A7I8W114_9ANNE</name>
<keyword evidence="1" id="KW-0863">Zinc-finger</keyword>
<protein>
    <submittedName>
        <fullName evidence="4">DgyrCDS9004</fullName>
    </submittedName>
</protein>
<evidence type="ECO:0000256" key="2">
    <source>
        <dbReference type="SAM" id="MobiDB-lite"/>
    </source>
</evidence>
<dbReference type="InterPro" id="IPR013087">
    <property type="entry name" value="Znf_C2H2_type"/>
</dbReference>
<accession>A0A7I8W114</accession>
<dbReference type="Gene3D" id="3.30.160.60">
    <property type="entry name" value="Classic Zinc Finger"/>
    <property type="match status" value="1"/>
</dbReference>
<feature type="region of interest" description="Disordered" evidence="2">
    <location>
        <begin position="253"/>
        <end position="284"/>
    </location>
</feature>
<keyword evidence="1" id="KW-0862">Zinc</keyword>
<keyword evidence="1" id="KW-0479">Metal-binding</keyword>
<feature type="domain" description="C2H2-type" evidence="3">
    <location>
        <begin position="221"/>
        <end position="245"/>
    </location>
</feature>
<sequence>MSSQSRVIKLGDQSTFVQISNGKILQENGQNVYYVLGDEQVEEIEQNTQEETEYVIMTNQQGDNESLALQQLDVAENCVVDSTDTIRVSILPPECHVPSSEIISLENKAQEEKEEKESSSFNTVAEEVTIGRIGTPYSYSKKKMLQPGPTAVSDVEIITCPTVAVKTESRMAFERSNIPIHAPKYVWQCEQCTALMENEAEYKNHITSCDEMIEINNDTRFICPRCQNTFKRLPSLHFHLDRIHSMIVQHPQTNNVPETDEMSFDNGQEDEDVDDAELSDEDNS</sequence>
<gene>
    <name evidence="4" type="ORF">DGYR_LOCUS8537</name>
</gene>
<evidence type="ECO:0000256" key="1">
    <source>
        <dbReference type="PROSITE-ProRule" id="PRU00042"/>
    </source>
</evidence>
<evidence type="ECO:0000313" key="5">
    <source>
        <dbReference type="Proteomes" id="UP000549394"/>
    </source>
</evidence>
<reference evidence="4 5" key="1">
    <citation type="submission" date="2020-08" db="EMBL/GenBank/DDBJ databases">
        <authorList>
            <person name="Hejnol A."/>
        </authorList>
    </citation>
    <scope>NUCLEOTIDE SEQUENCE [LARGE SCALE GENOMIC DNA]</scope>
</reference>
<evidence type="ECO:0000259" key="3">
    <source>
        <dbReference type="PROSITE" id="PS50157"/>
    </source>
</evidence>
<keyword evidence="5" id="KW-1185">Reference proteome</keyword>
<dbReference type="AlphaFoldDB" id="A0A7I8W114"/>
<dbReference type="Proteomes" id="UP000549394">
    <property type="component" value="Unassembled WGS sequence"/>
</dbReference>
<evidence type="ECO:0000313" key="4">
    <source>
        <dbReference type="EMBL" id="CAD5120435.1"/>
    </source>
</evidence>
<proteinExistence type="predicted"/>
<dbReference type="PROSITE" id="PS50157">
    <property type="entry name" value="ZINC_FINGER_C2H2_2"/>
    <property type="match status" value="1"/>
</dbReference>
<dbReference type="PROSITE" id="PS00028">
    <property type="entry name" value="ZINC_FINGER_C2H2_1"/>
    <property type="match status" value="1"/>
</dbReference>
<dbReference type="GO" id="GO:0008270">
    <property type="term" value="F:zinc ion binding"/>
    <property type="evidence" value="ECO:0007669"/>
    <property type="project" value="UniProtKB-KW"/>
</dbReference>
<feature type="compositionally biased region" description="Acidic residues" evidence="2">
    <location>
        <begin position="258"/>
        <end position="284"/>
    </location>
</feature>
<organism evidence="4 5">
    <name type="scientific">Dimorphilus gyrociliatus</name>
    <dbReference type="NCBI Taxonomy" id="2664684"/>
    <lineage>
        <taxon>Eukaryota</taxon>
        <taxon>Metazoa</taxon>
        <taxon>Spiralia</taxon>
        <taxon>Lophotrochozoa</taxon>
        <taxon>Annelida</taxon>
        <taxon>Polychaeta</taxon>
        <taxon>Polychaeta incertae sedis</taxon>
        <taxon>Dinophilidae</taxon>
        <taxon>Dimorphilus</taxon>
    </lineage>
</organism>
<dbReference type="EMBL" id="CAJFCJ010000012">
    <property type="protein sequence ID" value="CAD5120435.1"/>
    <property type="molecule type" value="Genomic_DNA"/>
</dbReference>
<comment type="caution">
    <text evidence="4">The sequence shown here is derived from an EMBL/GenBank/DDBJ whole genome shotgun (WGS) entry which is preliminary data.</text>
</comment>